<dbReference type="AlphaFoldDB" id="A0AAD4S5F0"/>
<evidence type="ECO:0000313" key="1">
    <source>
        <dbReference type="EMBL" id="KAI3863875.1"/>
    </source>
</evidence>
<dbReference type="EMBL" id="JAJJMB010014022">
    <property type="protein sequence ID" value="KAI3863875.1"/>
    <property type="molecule type" value="Genomic_DNA"/>
</dbReference>
<protein>
    <submittedName>
        <fullName evidence="1">Uncharacterized protein</fullName>
    </submittedName>
</protein>
<name>A0AAD4S5F0_9MAGN</name>
<proteinExistence type="predicted"/>
<sequence length="161" mass="17084">MVSSQAIVVAKALEADAAQIQAQQVHLAKDTPDSPGKAGRAAEVLKKTLQVSNRAATMKSATDMAAARAAEISSWICNTEGLANMRTGATSMNGEKIALKISELPKVSAAGELLSFSQDADHVVVPSDGKVKTYPIIPLKFTENLYSLRTMNSFSLSNKFT</sequence>
<keyword evidence="2" id="KW-1185">Reference proteome</keyword>
<comment type="caution">
    <text evidence="1">The sequence shown here is derived from an EMBL/GenBank/DDBJ whole genome shotgun (WGS) entry which is preliminary data.</text>
</comment>
<accession>A0AAD4S5F0</accession>
<evidence type="ECO:0000313" key="2">
    <source>
        <dbReference type="Proteomes" id="UP001202328"/>
    </source>
</evidence>
<gene>
    <name evidence="1" type="ORF">MKW98_031467</name>
</gene>
<reference evidence="1" key="1">
    <citation type="submission" date="2022-04" db="EMBL/GenBank/DDBJ databases">
        <title>A functionally conserved STORR gene fusion in Papaver species that diverged 16.8 million years ago.</title>
        <authorList>
            <person name="Catania T."/>
        </authorList>
    </citation>
    <scope>NUCLEOTIDE SEQUENCE</scope>
    <source>
        <strain evidence="1">S-188037</strain>
    </source>
</reference>
<organism evidence="1 2">
    <name type="scientific">Papaver atlanticum</name>
    <dbReference type="NCBI Taxonomy" id="357466"/>
    <lineage>
        <taxon>Eukaryota</taxon>
        <taxon>Viridiplantae</taxon>
        <taxon>Streptophyta</taxon>
        <taxon>Embryophyta</taxon>
        <taxon>Tracheophyta</taxon>
        <taxon>Spermatophyta</taxon>
        <taxon>Magnoliopsida</taxon>
        <taxon>Ranunculales</taxon>
        <taxon>Papaveraceae</taxon>
        <taxon>Papaveroideae</taxon>
        <taxon>Papaver</taxon>
    </lineage>
</organism>
<dbReference type="Proteomes" id="UP001202328">
    <property type="component" value="Unassembled WGS sequence"/>
</dbReference>